<proteinExistence type="predicted"/>
<dbReference type="Proteomes" id="UP001576780">
    <property type="component" value="Unassembled WGS sequence"/>
</dbReference>
<comment type="caution">
    <text evidence="1">The sequence shown here is derived from an EMBL/GenBank/DDBJ whole genome shotgun (WGS) entry which is preliminary data.</text>
</comment>
<gene>
    <name evidence="1" type="ORF">ACE1CA_17715</name>
</gene>
<dbReference type="RefSeq" id="WP_413278759.1">
    <property type="nucleotide sequence ID" value="NZ_JBHFNT010000148.1"/>
</dbReference>
<keyword evidence="2" id="KW-1185">Reference proteome</keyword>
<organism evidence="1 2">
    <name type="scientific">Floridaenema evergladense BLCC-F167</name>
    <dbReference type="NCBI Taxonomy" id="3153639"/>
    <lineage>
        <taxon>Bacteria</taxon>
        <taxon>Bacillati</taxon>
        <taxon>Cyanobacteriota</taxon>
        <taxon>Cyanophyceae</taxon>
        <taxon>Oscillatoriophycideae</taxon>
        <taxon>Aerosakkonematales</taxon>
        <taxon>Aerosakkonemataceae</taxon>
        <taxon>Floridanema</taxon>
        <taxon>Floridanema evergladense</taxon>
    </lineage>
</organism>
<protein>
    <submittedName>
        <fullName evidence="1">Uncharacterized protein</fullName>
    </submittedName>
</protein>
<dbReference type="EMBL" id="JBHFNT010000148">
    <property type="protein sequence ID" value="MFB2836373.1"/>
    <property type="molecule type" value="Genomic_DNA"/>
</dbReference>
<reference evidence="1 2" key="1">
    <citation type="submission" date="2024-09" db="EMBL/GenBank/DDBJ databases">
        <title>Floridaenema gen nov. (Aerosakkonemataceae, Aerosakkonematales ord. nov., Cyanobacteria) from benthic tropical and subtropical fresh waters, with the description of four new species.</title>
        <authorList>
            <person name="Moretto J.A."/>
            <person name="Berthold D.E."/>
            <person name="Lefler F.W."/>
            <person name="Huang I.-S."/>
            <person name="Laughinghouse H. IV."/>
        </authorList>
    </citation>
    <scope>NUCLEOTIDE SEQUENCE [LARGE SCALE GENOMIC DNA]</scope>
    <source>
        <strain evidence="1 2">BLCC-F167</strain>
    </source>
</reference>
<accession>A0ABV4WP09</accession>
<sequence>MGTVVSNNLISSLIDLGIPEEQARVYSDRLLAGNYFVIVDGSEAEIDRAQSILSKQDIEYWGIYPPSNG</sequence>
<name>A0ABV4WP09_9CYAN</name>
<evidence type="ECO:0000313" key="2">
    <source>
        <dbReference type="Proteomes" id="UP001576780"/>
    </source>
</evidence>
<evidence type="ECO:0000313" key="1">
    <source>
        <dbReference type="EMBL" id="MFB2836373.1"/>
    </source>
</evidence>